<evidence type="ECO:0000256" key="1">
    <source>
        <dbReference type="ARBA" id="ARBA00022676"/>
    </source>
</evidence>
<evidence type="ECO:0000313" key="4">
    <source>
        <dbReference type="EMBL" id="SEA91966.1"/>
    </source>
</evidence>
<keyword evidence="4" id="KW-0378">Hydrolase</keyword>
<accession>A0A1H4F3Q1</accession>
<dbReference type="STRING" id="408074.SAMN05660909_04148"/>
<evidence type="ECO:0000256" key="2">
    <source>
        <dbReference type="ARBA" id="ARBA00022679"/>
    </source>
</evidence>
<protein>
    <submittedName>
        <fullName evidence="4">Predicted glycosyl hydrolase, GH43/DUF377 family</fullName>
    </submittedName>
</protein>
<dbReference type="GO" id="GO:0016787">
    <property type="term" value="F:hydrolase activity"/>
    <property type="evidence" value="ECO:0007669"/>
    <property type="project" value="UniProtKB-KW"/>
</dbReference>
<dbReference type="SUPFAM" id="SSF75005">
    <property type="entry name" value="Arabinanase/levansucrase/invertase"/>
    <property type="match status" value="1"/>
</dbReference>
<keyword evidence="5" id="KW-1185">Reference proteome</keyword>
<dbReference type="AlphaFoldDB" id="A0A1H4F3Q1"/>
<organism evidence="4 5">
    <name type="scientific">Chitinophaga terrae</name>
    <name type="common">ex Kim and Jung 2007</name>
    <dbReference type="NCBI Taxonomy" id="408074"/>
    <lineage>
        <taxon>Bacteria</taxon>
        <taxon>Pseudomonadati</taxon>
        <taxon>Bacteroidota</taxon>
        <taxon>Chitinophagia</taxon>
        <taxon>Chitinophagales</taxon>
        <taxon>Chitinophagaceae</taxon>
        <taxon>Chitinophaga</taxon>
    </lineage>
</organism>
<dbReference type="PANTHER" id="PTHR34106:SF4">
    <property type="entry name" value="BLL5143 PROTEIN"/>
    <property type="match status" value="1"/>
</dbReference>
<reference evidence="5" key="1">
    <citation type="submission" date="2016-10" db="EMBL/GenBank/DDBJ databases">
        <authorList>
            <person name="Varghese N."/>
            <person name="Submissions S."/>
        </authorList>
    </citation>
    <scope>NUCLEOTIDE SEQUENCE [LARGE SCALE GENOMIC DNA]</scope>
    <source>
        <strain evidence="5">DSM 23920</strain>
    </source>
</reference>
<comment type="similarity">
    <text evidence="3">Belongs to the glycosyl hydrolase 130 family.</text>
</comment>
<dbReference type="EMBL" id="FNRL01000022">
    <property type="protein sequence ID" value="SEA91966.1"/>
    <property type="molecule type" value="Genomic_DNA"/>
</dbReference>
<evidence type="ECO:0000313" key="5">
    <source>
        <dbReference type="Proteomes" id="UP000199656"/>
    </source>
</evidence>
<dbReference type="InterPro" id="IPR007184">
    <property type="entry name" value="Mannoside_phosphorylase"/>
</dbReference>
<dbReference type="RefSeq" id="WP_089763793.1">
    <property type="nucleotide sequence ID" value="NZ_BKAT01000036.1"/>
</dbReference>
<gene>
    <name evidence="4" type="ORF">SAMN05660909_04148</name>
</gene>
<sequence>MIRIKKHGILLGPTRLDFENEGVLNPATIQHGDKILLYYRAVKKGNFSTIGYCDLSGPTKVATRLDKPLLAPEYDYESKGIEDPRVVMLDGLYHLTYTAFDGANACGALAVSTDGVNYTKKGLIVAQMDFAMFKQLAETRGRLEESYTLFNMMNPRLWDKDLIFFPRRINGKIYFLHRIKPDIQVVAVNEIADLTQDFWHDYYRSFHDHILLKPKFPHEKSYVGGGCPPVETPHGWLLIYHGVYETSHGYIYSGCAALLDLNDPRKELARLPYPLIVPQKVWEIRGDVDNVCFPTGTVVQGDTLYIYYGAGDEVIAAGSVSLPELLKGLLAHHIA</sequence>
<dbReference type="PANTHER" id="PTHR34106">
    <property type="entry name" value="GLYCOSIDASE"/>
    <property type="match status" value="1"/>
</dbReference>
<keyword evidence="1" id="KW-0328">Glycosyltransferase</keyword>
<dbReference type="CDD" id="cd18614">
    <property type="entry name" value="GH130"/>
    <property type="match status" value="1"/>
</dbReference>
<dbReference type="GO" id="GO:0016757">
    <property type="term" value="F:glycosyltransferase activity"/>
    <property type="evidence" value="ECO:0007669"/>
    <property type="project" value="UniProtKB-KW"/>
</dbReference>
<keyword evidence="2" id="KW-0808">Transferase</keyword>
<evidence type="ECO:0000256" key="3">
    <source>
        <dbReference type="ARBA" id="ARBA00024356"/>
    </source>
</evidence>
<dbReference type="Proteomes" id="UP000199656">
    <property type="component" value="Unassembled WGS sequence"/>
</dbReference>
<name>A0A1H4F3Q1_9BACT</name>
<dbReference type="InterPro" id="IPR023296">
    <property type="entry name" value="Glyco_hydro_beta-prop_sf"/>
</dbReference>
<dbReference type="OrthoDB" id="9775877at2"/>
<dbReference type="Pfam" id="PF04041">
    <property type="entry name" value="Glyco_hydro_130"/>
    <property type="match status" value="1"/>
</dbReference>
<proteinExistence type="inferred from homology"/>
<dbReference type="Gene3D" id="2.115.10.20">
    <property type="entry name" value="Glycosyl hydrolase domain, family 43"/>
    <property type="match status" value="1"/>
</dbReference>